<evidence type="ECO:0000256" key="1">
    <source>
        <dbReference type="ARBA" id="ARBA00000443"/>
    </source>
</evidence>
<evidence type="ECO:0000256" key="5">
    <source>
        <dbReference type="ARBA" id="ARBA00010231"/>
    </source>
</evidence>
<dbReference type="Proteomes" id="UP001237207">
    <property type="component" value="Unassembled WGS sequence"/>
</dbReference>
<dbReference type="InterPro" id="IPR005844">
    <property type="entry name" value="A-D-PHexomutase_a/b/a-I"/>
</dbReference>
<dbReference type="InterPro" id="IPR005841">
    <property type="entry name" value="Alpha-D-phosphohexomutase_SF"/>
</dbReference>
<evidence type="ECO:0000256" key="9">
    <source>
        <dbReference type="ARBA" id="ARBA00022723"/>
    </source>
</evidence>
<gene>
    <name evidence="20" type="ORF">J2S13_001112</name>
</gene>
<evidence type="ECO:0000256" key="3">
    <source>
        <dbReference type="ARBA" id="ARBA00005164"/>
    </source>
</evidence>
<evidence type="ECO:0000313" key="21">
    <source>
        <dbReference type="Proteomes" id="UP001237207"/>
    </source>
</evidence>
<dbReference type="PROSITE" id="PS00710">
    <property type="entry name" value="PGM_PMM"/>
    <property type="match status" value="1"/>
</dbReference>
<keyword evidence="7" id="KW-0313">Glucose metabolism</keyword>
<dbReference type="GO" id="GO:0004614">
    <property type="term" value="F:phosphoglucomutase activity"/>
    <property type="evidence" value="ECO:0007669"/>
    <property type="project" value="UniProtKB-EC"/>
</dbReference>
<dbReference type="PANTHER" id="PTHR45745">
    <property type="entry name" value="PHOSPHOMANNOMUTASE 45A"/>
    <property type="match status" value="1"/>
</dbReference>
<evidence type="ECO:0000259" key="19">
    <source>
        <dbReference type="Pfam" id="PF02880"/>
    </source>
</evidence>
<dbReference type="RefSeq" id="WP_307256701.1">
    <property type="nucleotide sequence ID" value="NZ_JAUSUC010000010.1"/>
</dbReference>
<dbReference type="GO" id="GO:0006166">
    <property type="term" value="P:purine ribonucleoside salvage"/>
    <property type="evidence" value="ECO:0007669"/>
    <property type="project" value="TreeGrafter"/>
</dbReference>
<dbReference type="PANTHER" id="PTHR45745:SF1">
    <property type="entry name" value="PHOSPHOGLUCOMUTASE 2B-RELATED"/>
    <property type="match status" value="1"/>
</dbReference>
<keyword evidence="10 15" id="KW-0460">Magnesium</keyword>
<evidence type="ECO:0000256" key="13">
    <source>
        <dbReference type="ARBA" id="ARBA00041398"/>
    </source>
</evidence>
<dbReference type="SUPFAM" id="SSF53738">
    <property type="entry name" value="Phosphoglucomutase, first 3 domains"/>
    <property type="match status" value="3"/>
</dbReference>
<protein>
    <recommendedName>
        <fullName evidence="12">Phosphoglucomutase</fullName>
        <ecNumber evidence="6">5.4.2.2</ecNumber>
    </recommendedName>
    <alternativeName>
        <fullName evidence="14">Alpha-phosphoglucomutase</fullName>
    </alternativeName>
    <alternativeName>
        <fullName evidence="13">Glucose phosphomutase</fullName>
    </alternativeName>
</protein>
<evidence type="ECO:0000256" key="14">
    <source>
        <dbReference type="ARBA" id="ARBA00041467"/>
    </source>
</evidence>
<comment type="similarity">
    <text evidence="5 15">Belongs to the phosphohexose mutase family.</text>
</comment>
<evidence type="ECO:0000256" key="11">
    <source>
        <dbReference type="ARBA" id="ARBA00023235"/>
    </source>
</evidence>
<comment type="catalytic activity">
    <reaction evidence="1">
        <text>alpha-D-glucose 1-phosphate = alpha-D-glucose 6-phosphate</text>
        <dbReference type="Rhea" id="RHEA:23536"/>
        <dbReference type="ChEBI" id="CHEBI:58225"/>
        <dbReference type="ChEBI" id="CHEBI:58601"/>
        <dbReference type="EC" id="5.4.2.2"/>
    </reaction>
</comment>
<dbReference type="InterPro" id="IPR016055">
    <property type="entry name" value="A-D-PHexomutase_a/b/a-I/II/III"/>
</dbReference>
<sequence>MSWKKAYTRWNECKDLDPEMRKLLSTMKEQDLEEAFLKNLEFGTGGMRGEIGAGINRINLYTIRKASKGLANYIAGFGEEAKRRGVVIAYDSRHKSPQFAMEAARTLATEGIQTYVFNELRPTPELSFALRYLHAFAGIVITASHNPAEYNGYKVYGEDGAQLPPKIADLVISKVNEIENELEIHVKEEDHLRSAGLIQMIGEEIDQTYLKKIVSISEKPQLSKEVDVKIVYSPLHGTGNWPVRKALKALGYEKVIVVKEQEKPDPNFSTVVYPNPEEKAAFELAVQYGKNHDADILLATDPDADRLGIAVKNAMGEYTLLTGNQIGVLLLHYLLARKQEKGQLPENGRVFKTIVTSELGRKVAESYGISTEDVLTGFKFIGEKIEQYRQSGEYQFLFGYEESYGYLIADFARDKDAVQAAILIVEACAFYKKQGKSLYDALQDVYEKFGYYREGLVSLTLKGLEGTKQIQTILSSLRKTPPKEIHHVKVKMIEDYLTGEKTNVTEGAKEVLSLPKSNVLKYFLEDGSWVCIRPSGTEPKMKFYFGIIGESLEHSEEKITQLKESFMENIHHILEMDQ</sequence>
<keyword evidence="21" id="KW-1185">Reference proteome</keyword>
<dbReference type="Pfam" id="PF00408">
    <property type="entry name" value="PGM_PMM_IV"/>
    <property type="match status" value="1"/>
</dbReference>
<dbReference type="Gene3D" id="3.40.120.10">
    <property type="entry name" value="Alpha-D-Glucose-1,6-Bisphosphate, subunit A, domain 3"/>
    <property type="match status" value="3"/>
</dbReference>
<dbReference type="EC" id="5.4.2.2" evidence="6"/>
<dbReference type="InterPro" id="IPR036900">
    <property type="entry name" value="A-D-PHexomutase_C_sf"/>
</dbReference>
<comment type="pathway">
    <text evidence="3">Glycolipid metabolism; diglucosyl-diacylglycerol biosynthesis.</text>
</comment>
<accession>A0AAJ1T4L5</accession>
<dbReference type="InterPro" id="IPR005846">
    <property type="entry name" value="A-D-PHexomutase_a/b/a-III"/>
</dbReference>
<evidence type="ECO:0000256" key="12">
    <source>
        <dbReference type="ARBA" id="ARBA00039995"/>
    </source>
</evidence>
<keyword evidence="9 15" id="KW-0479">Metal-binding</keyword>
<dbReference type="CDD" id="cd05799">
    <property type="entry name" value="PGM2"/>
    <property type="match status" value="1"/>
</dbReference>
<comment type="caution">
    <text evidence="20">The sequence shown here is derived from an EMBL/GenBank/DDBJ whole genome shotgun (WGS) entry which is preliminary data.</text>
</comment>
<proteinExistence type="inferred from homology"/>
<dbReference type="PRINTS" id="PR00509">
    <property type="entry name" value="PGMPMM"/>
</dbReference>
<evidence type="ECO:0000256" key="6">
    <source>
        <dbReference type="ARBA" id="ARBA00012728"/>
    </source>
</evidence>
<reference evidence="20" key="1">
    <citation type="submission" date="2023-07" db="EMBL/GenBank/DDBJ databases">
        <title>Genomic Encyclopedia of Type Strains, Phase IV (KMG-IV): sequencing the most valuable type-strain genomes for metagenomic binning, comparative biology and taxonomic classification.</title>
        <authorList>
            <person name="Goeker M."/>
        </authorList>
    </citation>
    <scope>NUCLEOTIDE SEQUENCE</scope>
    <source>
        <strain evidence="20">DSM 23947</strain>
    </source>
</reference>
<keyword evidence="7" id="KW-0119">Carbohydrate metabolism</keyword>
<dbReference type="Pfam" id="PF02879">
    <property type="entry name" value="PGM_PMM_II"/>
    <property type="match status" value="1"/>
</dbReference>
<keyword evidence="8" id="KW-0597">Phosphoprotein</keyword>
<evidence type="ECO:0000256" key="15">
    <source>
        <dbReference type="RuleBase" id="RU004326"/>
    </source>
</evidence>
<evidence type="ECO:0000256" key="10">
    <source>
        <dbReference type="ARBA" id="ARBA00022842"/>
    </source>
</evidence>
<dbReference type="GO" id="GO:0006006">
    <property type="term" value="P:glucose metabolic process"/>
    <property type="evidence" value="ECO:0007669"/>
    <property type="project" value="UniProtKB-KW"/>
</dbReference>
<dbReference type="SUPFAM" id="SSF55957">
    <property type="entry name" value="Phosphoglucomutase, C-terminal domain"/>
    <property type="match status" value="1"/>
</dbReference>
<organism evidence="20 21">
    <name type="scientific">Oikeobacillus pervagus</name>
    <dbReference type="NCBI Taxonomy" id="1325931"/>
    <lineage>
        <taxon>Bacteria</taxon>
        <taxon>Bacillati</taxon>
        <taxon>Bacillota</taxon>
        <taxon>Bacilli</taxon>
        <taxon>Bacillales</taxon>
        <taxon>Bacillaceae</taxon>
        <taxon>Oikeobacillus</taxon>
    </lineage>
</organism>
<comment type="pathway">
    <text evidence="4">Lipid metabolism.</text>
</comment>
<evidence type="ECO:0000256" key="2">
    <source>
        <dbReference type="ARBA" id="ARBA00001946"/>
    </source>
</evidence>
<feature type="domain" description="Alpha-D-phosphohexomutase C-terminal" evidence="16">
    <location>
        <begin position="511"/>
        <end position="545"/>
    </location>
</feature>
<evidence type="ECO:0000313" key="20">
    <source>
        <dbReference type="EMBL" id="MDQ0214715.1"/>
    </source>
</evidence>
<dbReference type="Gene3D" id="3.30.310.50">
    <property type="entry name" value="Alpha-D-phosphohexomutase, C-terminal domain"/>
    <property type="match status" value="1"/>
</dbReference>
<dbReference type="GO" id="GO:0000287">
    <property type="term" value="F:magnesium ion binding"/>
    <property type="evidence" value="ECO:0007669"/>
    <property type="project" value="InterPro"/>
</dbReference>
<evidence type="ECO:0000259" key="18">
    <source>
        <dbReference type="Pfam" id="PF02879"/>
    </source>
</evidence>
<dbReference type="Pfam" id="PF02880">
    <property type="entry name" value="PGM_PMM_III"/>
    <property type="match status" value="1"/>
</dbReference>
<dbReference type="Pfam" id="PF02878">
    <property type="entry name" value="PGM_PMM_I"/>
    <property type="match status" value="1"/>
</dbReference>
<feature type="domain" description="Alpha-D-phosphohexomutase alpha/beta/alpha" evidence="18">
    <location>
        <begin position="208"/>
        <end position="310"/>
    </location>
</feature>
<evidence type="ECO:0000259" key="16">
    <source>
        <dbReference type="Pfam" id="PF00408"/>
    </source>
</evidence>
<feature type="domain" description="Alpha-D-phosphohexomutase alpha/beta/alpha" evidence="19">
    <location>
        <begin position="323"/>
        <end position="449"/>
    </location>
</feature>
<evidence type="ECO:0000256" key="7">
    <source>
        <dbReference type="ARBA" id="ARBA00022526"/>
    </source>
</evidence>
<name>A0AAJ1T4L5_9BACI</name>
<dbReference type="EMBL" id="JAUSUC010000010">
    <property type="protein sequence ID" value="MDQ0214715.1"/>
    <property type="molecule type" value="Genomic_DNA"/>
</dbReference>
<dbReference type="InterPro" id="IPR005845">
    <property type="entry name" value="A-D-PHexomutase_a/b/a-II"/>
</dbReference>
<evidence type="ECO:0000256" key="8">
    <source>
        <dbReference type="ARBA" id="ARBA00022553"/>
    </source>
</evidence>
<dbReference type="GO" id="GO:0008973">
    <property type="term" value="F:phosphopentomutase activity"/>
    <property type="evidence" value="ECO:0007669"/>
    <property type="project" value="TreeGrafter"/>
</dbReference>
<dbReference type="AlphaFoldDB" id="A0AAJ1T4L5"/>
<keyword evidence="11 20" id="KW-0413">Isomerase</keyword>
<evidence type="ECO:0000256" key="4">
    <source>
        <dbReference type="ARBA" id="ARBA00005189"/>
    </source>
</evidence>
<feature type="domain" description="Alpha-D-phosphohexomutase alpha/beta/alpha" evidence="17">
    <location>
        <begin position="41"/>
        <end position="180"/>
    </location>
</feature>
<dbReference type="InterPro" id="IPR016066">
    <property type="entry name" value="A-D-PHexomutase_CS"/>
</dbReference>
<evidence type="ECO:0000259" key="17">
    <source>
        <dbReference type="Pfam" id="PF02878"/>
    </source>
</evidence>
<dbReference type="InterPro" id="IPR005843">
    <property type="entry name" value="A-D-PHexomutase_C"/>
</dbReference>
<comment type="cofactor">
    <cofactor evidence="2">
        <name>Mg(2+)</name>
        <dbReference type="ChEBI" id="CHEBI:18420"/>
    </cofactor>
</comment>